<dbReference type="EMBL" id="LQYI01000006">
    <property type="protein sequence ID" value="KYC73552.1"/>
    <property type="molecule type" value="Genomic_DNA"/>
</dbReference>
<protein>
    <submittedName>
        <fullName evidence="1">Uncharacterized protein</fullName>
    </submittedName>
</protein>
<evidence type="ECO:0000313" key="1">
    <source>
        <dbReference type="EMBL" id="KYC73552.1"/>
    </source>
</evidence>
<sequence>MVFIRFIHQVLHLVCHKAETGGIQVFAAFSIKSLHFTF</sequence>
<comment type="caution">
    <text evidence="1">The sequence shown here is derived from an EMBL/GenBank/DDBJ whole genome shotgun (WGS) entry which is preliminary data.</text>
</comment>
<dbReference type="Proteomes" id="UP000075304">
    <property type="component" value="Unassembled WGS sequence"/>
</dbReference>
<reference evidence="1 2" key="1">
    <citation type="submission" date="2016-01" db="EMBL/GenBank/DDBJ databases">
        <title>Genome Sequences of Twelve Sporeforming Bacillus Species Isolated from Foods.</title>
        <authorList>
            <person name="Berendsen E.M."/>
            <person name="Wells-Bennik M.H."/>
            <person name="Krawcyk A.O."/>
            <person name="De Jong A."/>
            <person name="Holsappel S."/>
            <person name="Eijlander R.T."/>
            <person name="Kuipers O.P."/>
        </authorList>
    </citation>
    <scope>NUCLEOTIDE SEQUENCE [LARGE SCALE GENOMIC DNA]</scope>
    <source>
        <strain evidence="1 2">B4099</strain>
    </source>
</reference>
<dbReference type="AlphaFoldDB" id="A0A150KK02"/>
<dbReference type="PATRIC" id="fig|1398.25.peg.3008"/>
<gene>
    <name evidence="1" type="ORF">B4099_0897</name>
</gene>
<proteinExistence type="predicted"/>
<accession>A0A150KK02</accession>
<organism evidence="1 2">
    <name type="scientific">Heyndrickxia coagulans</name>
    <name type="common">Weizmannia coagulans</name>
    <dbReference type="NCBI Taxonomy" id="1398"/>
    <lineage>
        <taxon>Bacteria</taxon>
        <taxon>Bacillati</taxon>
        <taxon>Bacillota</taxon>
        <taxon>Bacilli</taxon>
        <taxon>Bacillales</taxon>
        <taxon>Bacillaceae</taxon>
        <taxon>Heyndrickxia</taxon>
    </lineage>
</organism>
<name>A0A150KK02_HEYCO</name>
<evidence type="ECO:0000313" key="2">
    <source>
        <dbReference type="Proteomes" id="UP000075304"/>
    </source>
</evidence>